<keyword evidence="1" id="KW-0732">Signal</keyword>
<feature type="chain" id="PRO_5012434427" description="Apple domain-containing protein" evidence="1">
    <location>
        <begin position="19"/>
        <end position="76"/>
    </location>
</feature>
<gene>
    <name evidence="2" type="ORF">PENSUB_12341</name>
</gene>
<feature type="signal peptide" evidence="1">
    <location>
        <begin position="1"/>
        <end position="18"/>
    </location>
</feature>
<dbReference type="Proteomes" id="UP000186955">
    <property type="component" value="Unassembled WGS sequence"/>
</dbReference>
<comment type="caution">
    <text evidence="2">The sequence shown here is derived from an EMBL/GenBank/DDBJ whole genome shotgun (WGS) entry which is preliminary data.</text>
</comment>
<reference evidence="2 3" key="1">
    <citation type="submission" date="2016-10" db="EMBL/GenBank/DDBJ databases">
        <title>Genome sequence of the ascomycete fungus Penicillium subrubescens.</title>
        <authorList>
            <person name="De Vries R.P."/>
            <person name="Peng M."/>
            <person name="Dilokpimol A."/>
            <person name="Hilden K."/>
            <person name="Makela M.R."/>
            <person name="Grigoriev I."/>
            <person name="Riley R."/>
            <person name="Granchi Z."/>
        </authorList>
    </citation>
    <scope>NUCLEOTIDE SEQUENCE [LARGE SCALE GENOMIC DNA]</scope>
    <source>
        <strain evidence="2 3">CBS 132785</strain>
    </source>
</reference>
<protein>
    <recommendedName>
        <fullName evidence="4">Apple domain-containing protein</fullName>
    </recommendedName>
</protein>
<dbReference type="EMBL" id="MNBE01000725">
    <property type="protein sequence ID" value="OKO93278.1"/>
    <property type="molecule type" value="Genomic_DNA"/>
</dbReference>
<keyword evidence="3" id="KW-1185">Reference proteome</keyword>
<proteinExistence type="predicted"/>
<evidence type="ECO:0000313" key="3">
    <source>
        <dbReference type="Proteomes" id="UP000186955"/>
    </source>
</evidence>
<evidence type="ECO:0000313" key="2">
    <source>
        <dbReference type="EMBL" id="OKO93278.1"/>
    </source>
</evidence>
<dbReference type="AlphaFoldDB" id="A0A1Q5SZ51"/>
<name>A0A1Q5SZ51_9EURO</name>
<organism evidence="2 3">
    <name type="scientific">Penicillium subrubescens</name>
    <dbReference type="NCBI Taxonomy" id="1316194"/>
    <lineage>
        <taxon>Eukaryota</taxon>
        <taxon>Fungi</taxon>
        <taxon>Dikarya</taxon>
        <taxon>Ascomycota</taxon>
        <taxon>Pezizomycotina</taxon>
        <taxon>Eurotiomycetes</taxon>
        <taxon>Eurotiomycetidae</taxon>
        <taxon>Eurotiales</taxon>
        <taxon>Aspergillaceae</taxon>
        <taxon>Penicillium</taxon>
    </lineage>
</organism>
<sequence>MKAAFALSALWLISVALAIPHPQLPGATSVPVSPASGAQVVPKVGASGWNCKTEEICRSACDSGEFYDSGDTLRCE</sequence>
<accession>A0A1Q5SZ51</accession>
<evidence type="ECO:0000256" key="1">
    <source>
        <dbReference type="SAM" id="SignalP"/>
    </source>
</evidence>
<evidence type="ECO:0008006" key="4">
    <source>
        <dbReference type="Google" id="ProtNLM"/>
    </source>
</evidence>